<feature type="domain" description="Retrograde transport protein Dsl1 N-terminal" evidence="2">
    <location>
        <begin position="16"/>
        <end position="365"/>
    </location>
</feature>
<dbReference type="GO" id="GO:0007094">
    <property type="term" value="P:mitotic spindle assembly checkpoint signaling"/>
    <property type="evidence" value="ECO:0007669"/>
    <property type="project" value="TreeGrafter"/>
</dbReference>
<gene>
    <name evidence="4" type="ORF">HG537_0B01180</name>
</gene>
<accession>A0A7H9HNE0</accession>
<sequence>MNVDTVSVSDKISSILGNRDEIARRLDNDPLLRKNEDGESLKIDLEAILRREKELSNELHDFTALKTIPGLILEFKTNLQLLELENCFYSLQALRRKLHANFSIINRSFGLQRSIMTYVDNMHLELVNTLFATLKDGFWKINADAIEFQSTVTHGDDQVQLQYADLMDSVENLYFPSGQLDQKLWIISDMVLGTLQETLRDRLNTILNEYVKLSDIVSLIKSCLFAENKQFMLANDNSKLIFEDSTKDGDEKVEETANSFKNLLLFMRETVWLRDQKILAQKLGSLIATQLLEFIKVNSSVVFRPENAQLRVIIGEVNQDLVKLSTETSSWSYDGTAINDLFNNDQIPMNLHIDKVFHEQITELRAFFTDKAWQRLEVVVSMAAPSSPAQTPARRKRLPSSSRRSINSDWGWEEKTGWDEHMDLDLGEKDLASEVASAESRKDTASDVADDAWDEAWNIEIEDEENENQKSTDNSPDEITVTQLPAEITVLVKGFDEGCHKLGQKIDESYYNHKLNVLQTTIMAIASRQYGDNWCQLHIDLKQIIKHHPSLTRLQELTFNNLDLYLNTNKSVVYKLVCQQLNELKQNERNCSWNITIDQLLPFIKTKILEPLAKTDNERALCSFLQFLYQDCVINNILQWQIISETSSENLSEFISLLYSGTEVPALNANNSYREYREKFAIIGKFLPLHLKDIMEMFYNGDFYLFTTDELIKWIMLLFAETPLRRNAIDEIFDIRNADVADDL</sequence>
<dbReference type="EMBL" id="CP059268">
    <property type="protein sequence ID" value="QLQ78769.1"/>
    <property type="molecule type" value="Genomic_DNA"/>
</dbReference>
<dbReference type="InterPro" id="IPR038442">
    <property type="entry name" value="Dsl1_N_sf"/>
</dbReference>
<dbReference type="PANTHER" id="PTHR12205:SF0">
    <property type="entry name" value="CENTROMERE_KINETOCHORE PROTEIN ZW10 HOMOLOG"/>
    <property type="match status" value="1"/>
</dbReference>
<proteinExistence type="predicted"/>
<feature type="domain" description="Retrograde transport protein Dsl1 C-terminal" evidence="3">
    <location>
        <begin position="551"/>
        <end position="738"/>
    </location>
</feature>
<dbReference type="Pfam" id="PF11988">
    <property type="entry name" value="Dsl1_N"/>
    <property type="match status" value="1"/>
</dbReference>
<protein>
    <recommendedName>
        <fullName evidence="6">Retrograde transport protein Dsl1 C-terminal domain-containing protein</fullName>
    </recommendedName>
</protein>
<evidence type="ECO:0000313" key="4">
    <source>
        <dbReference type="EMBL" id="QLQ78769.1"/>
    </source>
</evidence>
<dbReference type="PANTHER" id="PTHR12205">
    <property type="entry name" value="CENTROMERE/KINETOCHORE PROTEIN ZW10"/>
    <property type="match status" value="1"/>
</dbReference>
<evidence type="ECO:0000259" key="2">
    <source>
        <dbReference type="Pfam" id="PF11988"/>
    </source>
</evidence>
<dbReference type="Gene3D" id="1.20.58.1440">
    <property type="match status" value="1"/>
</dbReference>
<dbReference type="Pfam" id="PF11989">
    <property type="entry name" value="Dsl1_C"/>
    <property type="match status" value="1"/>
</dbReference>
<dbReference type="InterPro" id="IPR021875">
    <property type="entry name" value="Dsl1_N_dom"/>
</dbReference>
<keyword evidence="5" id="KW-1185">Reference proteome</keyword>
<name>A0A7H9HNE0_9SACH</name>
<reference evidence="4 5" key="1">
    <citation type="submission" date="2020-06" db="EMBL/GenBank/DDBJ databases">
        <title>The yeast mating-type switching endonuclease HO is a domesticated member of an unorthodox homing genetic element family.</title>
        <authorList>
            <person name="Coughlan A.Y."/>
            <person name="Lombardi L."/>
            <person name="Braun-Galleani S."/>
            <person name="Martos A.R."/>
            <person name="Galeote V."/>
            <person name="Bigey F."/>
            <person name="Dequin S."/>
            <person name="Byrne K.P."/>
            <person name="Wolfe K.H."/>
        </authorList>
    </citation>
    <scope>NUCLEOTIDE SEQUENCE [LARGE SCALE GENOMIC DNA]</scope>
    <source>
        <strain evidence="4 5">CBS2947</strain>
    </source>
</reference>
<dbReference type="GO" id="GO:1990423">
    <property type="term" value="C:RZZ complex"/>
    <property type="evidence" value="ECO:0007669"/>
    <property type="project" value="TreeGrafter"/>
</dbReference>
<dbReference type="GO" id="GO:0005737">
    <property type="term" value="C:cytoplasm"/>
    <property type="evidence" value="ECO:0007669"/>
    <property type="project" value="GOC"/>
</dbReference>
<dbReference type="InterPro" id="IPR046362">
    <property type="entry name" value="Zw10/DSL1_C_sf"/>
</dbReference>
<dbReference type="GO" id="GO:0006888">
    <property type="term" value="P:endoplasmic reticulum to Golgi vesicle-mediated transport"/>
    <property type="evidence" value="ECO:0007669"/>
    <property type="project" value="TreeGrafter"/>
</dbReference>
<dbReference type="InterPro" id="IPR021876">
    <property type="entry name" value="Dsl1_C"/>
</dbReference>
<dbReference type="AlphaFoldDB" id="A0A7H9HNE0"/>
<evidence type="ECO:0008006" key="6">
    <source>
        <dbReference type="Google" id="ProtNLM"/>
    </source>
</evidence>
<evidence type="ECO:0000259" key="3">
    <source>
        <dbReference type="Pfam" id="PF11989"/>
    </source>
</evidence>
<evidence type="ECO:0000313" key="5">
    <source>
        <dbReference type="Proteomes" id="UP000510647"/>
    </source>
</evidence>
<dbReference type="Gene3D" id="1.10.357.150">
    <property type="match status" value="1"/>
</dbReference>
<feature type="region of interest" description="Disordered" evidence="1">
    <location>
        <begin position="384"/>
        <end position="408"/>
    </location>
</feature>
<dbReference type="Gene3D" id="1.10.287.3290">
    <property type="match status" value="1"/>
</dbReference>
<organism evidence="4 5">
    <name type="scientific">Torulaspora globosa</name>
    <dbReference type="NCBI Taxonomy" id="48254"/>
    <lineage>
        <taxon>Eukaryota</taxon>
        <taxon>Fungi</taxon>
        <taxon>Dikarya</taxon>
        <taxon>Ascomycota</taxon>
        <taxon>Saccharomycotina</taxon>
        <taxon>Saccharomycetes</taxon>
        <taxon>Saccharomycetales</taxon>
        <taxon>Saccharomycetaceae</taxon>
        <taxon>Torulaspora</taxon>
    </lineage>
</organism>
<dbReference type="OrthoDB" id="534815at2759"/>
<dbReference type="Gene3D" id="1.20.58.2230">
    <property type="entry name" value="Retrograde transport protein Dsl1, N-terminal domain"/>
    <property type="match status" value="1"/>
</dbReference>
<evidence type="ECO:0000256" key="1">
    <source>
        <dbReference type="SAM" id="MobiDB-lite"/>
    </source>
</evidence>
<dbReference type="Proteomes" id="UP000510647">
    <property type="component" value="Chromosome 2"/>
</dbReference>